<dbReference type="Proteomes" id="UP000308760">
    <property type="component" value="Unassembled WGS sequence"/>
</dbReference>
<name>A0A4S8PVS3_9ACTN</name>
<dbReference type="AlphaFoldDB" id="A0A4S8PVS3"/>
<dbReference type="EMBL" id="STGY01000073">
    <property type="protein sequence ID" value="THV35687.1"/>
    <property type="molecule type" value="Genomic_DNA"/>
</dbReference>
<reference evidence="3 4" key="2">
    <citation type="submission" date="2019-05" db="EMBL/GenBank/DDBJ databases">
        <title>Glycomyces buryatensis sp. nov.</title>
        <authorList>
            <person name="Nikitina E."/>
        </authorList>
    </citation>
    <scope>NUCLEOTIDE SEQUENCE [LARGE SCALE GENOMIC DNA]</scope>
    <source>
        <strain evidence="3 4">18</strain>
    </source>
</reference>
<protein>
    <recommendedName>
        <fullName evidence="5">PKD domain-containing protein</fullName>
    </recommendedName>
</protein>
<feature type="chain" id="PRO_5020251730" description="PKD domain-containing protein" evidence="2">
    <location>
        <begin position="29"/>
        <end position="264"/>
    </location>
</feature>
<sequence>MLKLIRTTIVATGLFSFVLLASPGTVMADNRGDVECPPGEPACDLYAGEDGEGSPESPSDDSPTSPIGDDHDENGPAPGEGDGSECAAIEYTDLPVEEWPEKCQPEPESDPVPGLAAAARDRLALPGPDLAASPADRQLVHLPVWLAVSESSWNSVSASVTAGSVTVTATAAPSRVVWDLGDGSEVECEGPGTIWRPGMAPDAESPDGCDYTYTRSASEVDVTATVYWTVAWTSTTGDSGSFADLATVSETTWEVAEARSVIVR</sequence>
<dbReference type="RefSeq" id="WP_136536844.1">
    <property type="nucleotide sequence ID" value="NZ_STGY01000073.1"/>
</dbReference>
<gene>
    <name evidence="3" type="ORF">FAB82_22695</name>
</gene>
<evidence type="ECO:0000313" key="4">
    <source>
        <dbReference type="Proteomes" id="UP000308760"/>
    </source>
</evidence>
<proteinExistence type="predicted"/>
<evidence type="ECO:0000256" key="2">
    <source>
        <dbReference type="SAM" id="SignalP"/>
    </source>
</evidence>
<comment type="caution">
    <text evidence="3">The sequence shown here is derived from an EMBL/GenBank/DDBJ whole genome shotgun (WGS) entry which is preliminary data.</text>
</comment>
<feature type="signal peptide" evidence="2">
    <location>
        <begin position="1"/>
        <end position="28"/>
    </location>
</feature>
<organism evidence="3 4">
    <name type="scientific">Glycomyces buryatensis</name>
    <dbReference type="NCBI Taxonomy" id="2570927"/>
    <lineage>
        <taxon>Bacteria</taxon>
        <taxon>Bacillati</taxon>
        <taxon>Actinomycetota</taxon>
        <taxon>Actinomycetes</taxon>
        <taxon>Glycomycetales</taxon>
        <taxon>Glycomycetaceae</taxon>
        <taxon>Glycomyces</taxon>
    </lineage>
</organism>
<keyword evidence="4" id="KW-1185">Reference proteome</keyword>
<evidence type="ECO:0000256" key="1">
    <source>
        <dbReference type="SAM" id="MobiDB-lite"/>
    </source>
</evidence>
<evidence type="ECO:0008006" key="5">
    <source>
        <dbReference type="Google" id="ProtNLM"/>
    </source>
</evidence>
<feature type="compositionally biased region" description="Low complexity" evidence="1">
    <location>
        <begin position="54"/>
        <end position="67"/>
    </location>
</feature>
<feature type="region of interest" description="Disordered" evidence="1">
    <location>
        <begin position="29"/>
        <end position="85"/>
    </location>
</feature>
<reference evidence="4" key="1">
    <citation type="submission" date="2019-04" db="EMBL/GenBank/DDBJ databases">
        <title>Nocardioides xinjiangensis sp. nov.</title>
        <authorList>
            <person name="Liu S."/>
        </authorList>
    </citation>
    <scope>NUCLEOTIDE SEQUENCE [LARGE SCALE GENOMIC DNA]</scope>
    <source>
        <strain evidence="4">18</strain>
    </source>
</reference>
<evidence type="ECO:0000313" key="3">
    <source>
        <dbReference type="EMBL" id="THV35687.1"/>
    </source>
</evidence>
<keyword evidence="2" id="KW-0732">Signal</keyword>
<accession>A0A4S8PVS3</accession>
<dbReference type="OrthoDB" id="3742379at2"/>